<dbReference type="Proteomes" id="UP000077701">
    <property type="component" value="Unassembled WGS sequence"/>
</dbReference>
<keyword evidence="2" id="KW-0812">Transmembrane</keyword>
<dbReference type="Gene3D" id="1.25.40.10">
    <property type="entry name" value="Tetratricopeptide repeat domain"/>
    <property type="match status" value="1"/>
</dbReference>
<dbReference type="InterPro" id="IPR011990">
    <property type="entry name" value="TPR-like_helical_dom_sf"/>
</dbReference>
<feature type="region of interest" description="Disordered" evidence="1">
    <location>
        <begin position="624"/>
        <end position="677"/>
    </location>
</feature>
<reference evidence="5" key="2">
    <citation type="submission" date="2016-04" db="EMBL/GenBank/DDBJ databases">
        <title>Planomonospora sphaerica JCM9374 whole genome shotgun sequence.</title>
        <authorList>
            <person name="Suzuki T."/>
            <person name="Dohra H."/>
            <person name="Kodani S."/>
        </authorList>
    </citation>
    <scope>NUCLEOTIDE SEQUENCE [LARGE SCALE GENOMIC DNA]</scope>
    <source>
        <strain evidence="5">JCM 9374</strain>
    </source>
</reference>
<accession>A0A171DMK5</accession>
<feature type="region of interest" description="Disordered" evidence="1">
    <location>
        <begin position="306"/>
        <end position="373"/>
    </location>
</feature>
<name>A0A171DMK5_9ACTN</name>
<evidence type="ECO:0000313" key="5">
    <source>
        <dbReference type="Proteomes" id="UP000077701"/>
    </source>
</evidence>
<feature type="compositionally biased region" description="Gly residues" evidence="1">
    <location>
        <begin position="317"/>
        <end position="327"/>
    </location>
</feature>
<reference evidence="4 5" key="1">
    <citation type="journal article" date="2016" name="Genome Announc.">
        <title>Draft Genome Sequence of Planomonospora sphaerica JCM9374, a Rare Actinomycete.</title>
        <authorList>
            <person name="Dohra H."/>
            <person name="Suzuki T."/>
            <person name="Inoue Y."/>
            <person name="Kodani S."/>
        </authorList>
    </citation>
    <scope>NUCLEOTIDE SEQUENCE [LARGE SCALE GENOMIC DNA]</scope>
    <source>
        <strain evidence="4 5">JCM 9374</strain>
    </source>
</reference>
<evidence type="ECO:0000313" key="4">
    <source>
        <dbReference type="EMBL" id="GAT70220.1"/>
    </source>
</evidence>
<dbReference type="AlphaFoldDB" id="A0A171DMK5"/>
<protein>
    <submittedName>
        <fullName evidence="4">Peptidoglycan-binding protein LysM</fullName>
    </submittedName>
</protein>
<dbReference type="InterPro" id="IPR036388">
    <property type="entry name" value="WH-like_DNA-bd_sf"/>
</dbReference>
<feature type="region of interest" description="Disordered" evidence="1">
    <location>
        <begin position="1"/>
        <end position="27"/>
    </location>
</feature>
<feature type="compositionally biased region" description="Acidic residues" evidence="1">
    <location>
        <begin position="632"/>
        <end position="641"/>
    </location>
</feature>
<comment type="caution">
    <text evidence="4">The sequence shown here is derived from an EMBL/GenBank/DDBJ whole genome shotgun (WGS) entry which is preliminary data.</text>
</comment>
<dbReference type="InterPro" id="IPR005158">
    <property type="entry name" value="BTAD"/>
</dbReference>
<keyword evidence="2" id="KW-0472">Membrane</keyword>
<dbReference type="Gene3D" id="1.10.10.10">
    <property type="entry name" value="Winged helix-like DNA-binding domain superfamily/Winged helix DNA-binding domain"/>
    <property type="match status" value="1"/>
</dbReference>
<evidence type="ECO:0000259" key="3">
    <source>
        <dbReference type="SMART" id="SM01043"/>
    </source>
</evidence>
<dbReference type="InterPro" id="IPR051677">
    <property type="entry name" value="AfsR-DnrI-RedD_regulator"/>
</dbReference>
<feature type="region of interest" description="Disordered" evidence="1">
    <location>
        <begin position="200"/>
        <end position="236"/>
    </location>
</feature>
<feature type="compositionally biased region" description="Gly residues" evidence="1">
    <location>
        <begin position="337"/>
        <end position="363"/>
    </location>
</feature>
<dbReference type="SUPFAM" id="SSF48452">
    <property type="entry name" value="TPR-like"/>
    <property type="match status" value="1"/>
</dbReference>
<dbReference type="PANTHER" id="PTHR35807">
    <property type="entry name" value="TRANSCRIPTIONAL REGULATOR REDD-RELATED"/>
    <property type="match status" value="1"/>
</dbReference>
<dbReference type="STRING" id="161355.PS9374_05900"/>
<keyword evidence="2" id="KW-1133">Transmembrane helix</keyword>
<dbReference type="EMBL" id="BDCX01000016">
    <property type="protein sequence ID" value="GAT70220.1"/>
    <property type="molecule type" value="Genomic_DNA"/>
</dbReference>
<gene>
    <name evidence="4" type="ORF">PS9374_05900</name>
</gene>
<proteinExistence type="predicted"/>
<feature type="domain" description="Bacterial transcriptional activator" evidence="3">
    <location>
        <begin position="785"/>
        <end position="923"/>
    </location>
</feature>
<feature type="compositionally biased region" description="Low complexity" evidence="1">
    <location>
        <begin position="1"/>
        <end position="19"/>
    </location>
</feature>
<evidence type="ECO:0000256" key="1">
    <source>
        <dbReference type="SAM" id="MobiDB-lite"/>
    </source>
</evidence>
<dbReference type="SMART" id="SM01043">
    <property type="entry name" value="BTAD"/>
    <property type="match status" value="1"/>
</dbReference>
<feature type="compositionally biased region" description="Gly residues" evidence="1">
    <location>
        <begin position="647"/>
        <end position="663"/>
    </location>
</feature>
<feature type="transmembrane region" description="Helical" evidence="2">
    <location>
        <begin position="53"/>
        <end position="74"/>
    </location>
</feature>
<evidence type="ECO:0000256" key="2">
    <source>
        <dbReference type="SAM" id="Phobius"/>
    </source>
</evidence>
<sequence length="923" mass="95479">MRRAPGAAAPAEADTGTGACSAGRPDARATGWKAARAELRRAGRRTGRVLGRAARLLGVIGLLSVVEAGVPMLLVRLDGPPVPRFPREVPSWEEARRMLTGPIPDGLPYGILAGALWLLWAAFTVALLAEIAVAARGVEIHLPLLGPPRAVVERLIGALTTAVPPPGPQPTVRREPSTIVVAAAGDSWPTAPMRRITLEKDATDPGGLPPASGIRIPQVPVPEASRSPLSEASRSPFPEVAASPFSGVPPVVRPAVPPAPVAVPESVSPGALVVETPSGGAVSPMFAAGISAAYATVRFHRHRRRRISPQAQAGPETGAGAGTGSGAGPETRAGAGTESGIGAGTGNGTGAGTGSGARAGAGSGPEEDPEPAPVVGALRRAHLRTYADRGEELPGDADLVRESFSLDVPERLLVGHRGDRSGVEAGLAGLSLGLTGPGAVRSARAIVLDLLRQAGRFRAEVVVRAADVRELFGSAGDGWEARAGAVPGLAVVESADAAVDRFTEAHFTRRRMLIERGAADVAELRERDPGEVLPAVLLVASVTEEIFDWDVAALLASSARTGTGALLLGDWPPGTTCEVGEDGRIGEARGPKAEELLGARLFGLSAGDGGDCLRLLAEAAAGDGDGRAGNGLDEEGEEEGDGDRGGADTGGVPGSSGGRGARGSAGERADADGLPVWEGPEPVRLSILGRPVVQAKGRPGAVPVDGPRLLLLVLLALHPQGLRTGEIRAALWPGTEVDACVHDALRSLRDALRAATDGADRGRRDSPFITGDGGTYRIDPAMVAVDLWDFEAVVGEAGTAADDRSRIDALDCAARLCRGALAEGLAREWLDDRRSGQRRVQTDVLVRLAELRAPADPQAALDVLERAVALDPDPEEAWRRLIRLQLELGHRDRAGEAATLLRRRLCAMGVRPTRETESLLSEL</sequence>
<dbReference type="Pfam" id="PF03704">
    <property type="entry name" value="BTAD"/>
    <property type="match status" value="1"/>
</dbReference>
<keyword evidence="5" id="KW-1185">Reference proteome</keyword>
<organism evidence="4 5">
    <name type="scientific">Planomonospora sphaerica</name>
    <dbReference type="NCBI Taxonomy" id="161355"/>
    <lineage>
        <taxon>Bacteria</taxon>
        <taxon>Bacillati</taxon>
        <taxon>Actinomycetota</taxon>
        <taxon>Actinomycetes</taxon>
        <taxon>Streptosporangiales</taxon>
        <taxon>Streptosporangiaceae</taxon>
        <taxon>Planomonospora</taxon>
    </lineage>
</organism>